<keyword evidence="1" id="KW-1133">Transmembrane helix</keyword>
<gene>
    <name evidence="2" type="ORF">AVDCRST_MAG74-633</name>
</gene>
<reference evidence="2" key="1">
    <citation type="submission" date="2020-02" db="EMBL/GenBank/DDBJ databases">
        <authorList>
            <person name="Meier V. D."/>
        </authorList>
    </citation>
    <scope>NUCLEOTIDE SEQUENCE</scope>
    <source>
        <strain evidence="2">AVDCRST_MAG74</strain>
    </source>
</reference>
<accession>A0A6J4NE97</accession>
<evidence type="ECO:0000256" key="1">
    <source>
        <dbReference type="SAM" id="Phobius"/>
    </source>
</evidence>
<dbReference type="AlphaFoldDB" id="A0A6J4NE97"/>
<proteinExistence type="predicted"/>
<sequence>MDSSQLIVVIVGTLLFIGFAIWMAFYSRRNKESDKQGEMK</sequence>
<protein>
    <submittedName>
        <fullName evidence="2">Uncharacterized protein</fullName>
    </submittedName>
</protein>
<feature type="transmembrane region" description="Helical" evidence="1">
    <location>
        <begin position="6"/>
        <end position="26"/>
    </location>
</feature>
<dbReference type="EMBL" id="CADCUR010000047">
    <property type="protein sequence ID" value="CAA9385006.1"/>
    <property type="molecule type" value="Genomic_DNA"/>
</dbReference>
<name>A0A6J4NE97_9BACT</name>
<evidence type="ECO:0000313" key="2">
    <source>
        <dbReference type="EMBL" id="CAA9385006.1"/>
    </source>
</evidence>
<organism evidence="2">
    <name type="scientific">uncultured Pyrinomonadaceae bacterium</name>
    <dbReference type="NCBI Taxonomy" id="2283094"/>
    <lineage>
        <taxon>Bacteria</taxon>
        <taxon>Pseudomonadati</taxon>
        <taxon>Acidobacteriota</taxon>
        <taxon>Blastocatellia</taxon>
        <taxon>Blastocatellales</taxon>
        <taxon>Pyrinomonadaceae</taxon>
        <taxon>environmental samples</taxon>
    </lineage>
</organism>
<keyword evidence="1" id="KW-0472">Membrane</keyword>
<keyword evidence="1" id="KW-0812">Transmembrane</keyword>